<dbReference type="Proteomes" id="UP001431209">
    <property type="component" value="Unassembled WGS sequence"/>
</dbReference>
<reference evidence="2 3" key="1">
    <citation type="submission" date="2024-03" db="EMBL/GenBank/DDBJ databases">
        <title>The Acrasis kona genome and developmental transcriptomes reveal deep origins of eukaryotic multicellular pathways.</title>
        <authorList>
            <person name="Sheikh S."/>
            <person name="Fu C.-J."/>
            <person name="Brown M.W."/>
            <person name="Baldauf S.L."/>
        </authorList>
    </citation>
    <scope>NUCLEOTIDE SEQUENCE [LARGE SCALE GENOMIC DNA]</scope>
    <source>
        <strain evidence="2 3">ATCC MYA-3509</strain>
    </source>
</reference>
<proteinExistence type="predicted"/>
<dbReference type="SUPFAM" id="SSF52141">
    <property type="entry name" value="Uracil-DNA glycosylase-like"/>
    <property type="match status" value="1"/>
</dbReference>
<name>A0AAW2Z652_9EUKA</name>
<dbReference type="EMBL" id="JAOPGA020001067">
    <property type="protein sequence ID" value="KAL0484723.1"/>
    <property type="molecule type" value="Genomic_DNA"/>
</dbReference>
<sequence>MMNSNATALGIDDKIDAFINKLSNIDNMDLCFNPYNSDDACADATRIANLRNYLKKMHIVQPNVIIIGEAPGHRGCHWTGTPFSSEKLITEDHFFYGSSQGFKVVEQVTKQERPPVAESTATIMWKFISDHEHLRNKPPLFWNSFPLHPHAKDSVLSNRPPKDGEVIELSWALKDMMDMFNVDTVIALGRKAEKLLKTDPTILNGKTFTYVRHPSQGGKTLCEKGLTKILNGVEEDNIEEDIEKETVKEEITYKSPRKRRRISGKILYQDQVSQDT</sequence>
<comment type="caution">
    <text evidence="2">The sequence shown here is derived from an EMBL/GenBank/DDBJ whole genome shotgun (WGS) entry which is preliminary data.</text>
</comment>
<accession>A0AAW2Z652</accession>
<keyword evidence="3" id="KW-1185">Reference proteome</keyword>
<dbReference type="InterPro" id="IPR005122">
    <property type="entry name" value="Uracil-DNA_glycosylase-like"/>
</dbReference>
<dbReference type="Gene3D" id="3.40.470.10">
    <property type="entry name" value="Uracil-DNA glycosylase-like domain"/>
    <property type="match status" value="1"/>
</dbReference>
<dbReference type="GO" id="GO:0019104">
    <property type="term" value="F:DNA N-glycosylase activity"/>
    <property type="evidence" value="ECO:0007669"/>
    <property type="project" value="UniProtKB-ARBA"/>
</dbReference>
<evidence type="ECO:0000259" key="1">
    <source>
        <dbReference type="Pfam" id="PF03167"/>
    </source>
</evidence>
<evidence type="ECO:0000313" key="3">
    <source>
        <dbReference type="Proteomes" id="UP001431209"/>
    </source>
</evidence>
<gene>
    <name evidence="2" type="ORF">AKO1_011651</name>
</gene>
<evidence type="ECO:0000313" key="2">
    <source>
        <dbReference type="EMBL" id="KAL0484723.1"/>
    </source>
</evidence>
<dbReference type="CDD" id="cd10035">
    <property type="entry name" value="UDG_like"/>
    <property type="match status" value="1"/>
</dbReference>
<organism evidence="2 3">
    <name type="scientific">Acrasis kona</name>
    <dbReference type="NCBI Taxonomy" id="1008807"/>
    <lineage>
        <taxon>Eukaryota</taxon>
        <taxon>Discoba</taxon>
        <taxon>Heterolobosea</taxon>
        <taxon>Tetramitia</taxon>
        <taxon>Eutetramitia</taxon>
        <taxon>Acrasidae</taxon>
        <taxon>Acrasis</taxon>
    </lineage>
</organism>
<feature type="domain" description="Uracil-DNA glycosylase-like" evidence="1">
    <location>
        <begin position="61"/>
        <end position="215"/>
    </location>
</feature>
<dbReference type="AlphaFoldDB" id="A0AAW2Z652"/>
<protein>
    <submittedName>
        <fullName evidence="2">Gag-Pol polyprotein</fullName>
    </submittedName>
</protein>
<dbReference type="Pfam" id="PF03167">
    <property type="entry name" value="UDG"/>
    <property type="match status" value="1"/>
</dbReference>
<dbReference type="InterPro" id="IPR036895">
    <property type="entry name" value="Uracil-DNA_glycosylase-like_sf"/>
</dbReference>